<dbReference type="Pfam" id="PF07510">
    <property type="entry name" value="GmrSD_C"/>
    <property type="match status" value="1"/>
</dbReference>
<proteinExistence type="predicted"/>
<gene>
    <name evidence="3" type="ORF">E2R66_04810</name>
</gene>
<name>A0A4Y8SM28_9SPHI</name>
<dbReference type="InterPro" id="IPR011089">
    <property type="entry name" value="GmrSD_C"/>
</dbReference>
<protein>
    <submittedName>
        <fullName evidence="3">DUF262 domain-containing protein</fullName>
    </submittedName>
</protein>
<reference evidence="3 4" key="1">
    <citation type="journal article" date="2017" name="Int. J. Syst. Evol. Microbiol.">
        <title>Mucilaginibacterpsychrotolerans sp. nov., isolated from peatlands.</title>
        <authorList>
            <person name="Deng Y."/>
            <person name="Shen L."/>
            <person name="Xu B."/>
            <person name="Liu Y."/>
            <person name="Gu Z."/>
            <person name="Liu H."/>
            <person name="Zhou Y."/>
        </authorList>
    </citation>
    <scope>NUCLEOTIDE SEQUENCE [LARGE SCALE GENOMIC DNA]</scope>
    <source>
        <strain evidence="3 4">NH7-4</strain>
    </source>
</reference>
<evidence type="ECO:0000313" key="4">
    <source>
        <dbReference type="Proteomes" id="UP000297540"/>
    </source>
</evidence>
<dbReference type="PANTHER" id="PTHR35149">
    <property type="entry name" value="SLL5132 PROTEIN"/>
    <property type="match status" value="1"/>
</dbReference>
<comment type="caution">
    <text evidence="3">The sequence shown here is derived from an EMBL/GenBank/DDBJ whole genome shotgun (WGS) entry which is preliminary data.</text>
</comment>
<dbReference type="EMBL" id="SOZE01000003">
    <property type="protein sequence ID" value="TFF39691.1"/>
    <property type="molecule type" value="Genomic_DNA"/>
</dbReference>
<dbReference type="Proteomes" id="UP000297540">
    <property type="component" value="Unassembled WGS sequence"/>
</dbReference>
<accession>A0A4Y8SM28</accession>
<evidence type="ECO:0000313" key="3">
    <source>
        <dbReference type="EMBL" id="TFF39691.1"/>
    </source>
</evidence>
<dbReference type="InterPro" id="IPR004919">
    <property type="entry name" value="GmrSD_N"/>
</dbReference>
<sequence length="564" mass="65616">MASANLLDTKTVNLNEVLGNGKIYRVPQFQRDYSWGQDNWEDLWNDISIVKETGNPHYMGSVVLQNVGSKQYLIIDGQQRFTTLSILTLAFIARIQKLSEDGIDIDANKERVDILMKQYIGQKDPASLRYSSKIFLNENNDGFYQQRLLTFKSPINVNKLSDSERLMWDAYVFFQKSIDRDFKSETGENLANSLNKVIGDLLMFIQITVEDELNAYTVFETLNSRGVDLTSTDLLKNFLFSLVAKSPTDLSQVKGQWKKIIDAIGLKDFPVFLRYYLQATRQMVTKESLFKVVKQYVKTNSDVFDLLDHLEKYAYTYVALGAPDDELWIFDKEIRNCINALKIFRVTQWKPLAMVAFEKLPDAEFKRLIFSIVAIAYRYNVIAKLQTNEMEKIYSRASINLFRNEQATYQSALNDIKLLYLNDEDFKNYFQIKQFRTSNSADKKILRYTLYKLESQEGGHSYDFETDAGTIEHVLPESYPEIWHDEFTEDEYQRNIYLLGNLTLLEPSKNNKDAANEDFNHKKLIYATSQYTITKKIDFDTWTSNTVKHRQGQLAKIATTVWKI</sequence>
<dbReference type="RefSeq" id="WP_133227212.1">
    <property type="nucleotide sequence ID" value="NZ_SOZE01000003.1"/>
</dbReference>
<keyword evidence="4" id="KW-1185">Reference proteome</keyword>
<feature type="domain" description="GmrSD restriction endonucleases N-terminal" evidence="1">
    <location>
        <begin position="15"/>
        <end position="240"/>
    </location>
</feature>
<feature type="domain" description="GmrSD restriction endonucleases C-terminal" evidence="2">
    <location>
        <begin position="422"/>
        <end position="557"/>
    </location>
</feature>
<dbReference type="AlphaFoldDB" id="A0A4Y8SM28"/>
<dbReference type="PANTHER" id="PTHR35149:SF2">
    <property type="entry name" value="DUF262 DOMAIN-CONTAINING PROTEIN"/>
    <property type="match status" value="1"/>
</dbReference>
<organism evidence="3 4">
    <name type="scientific">Mucilaginibacter psychrotolerans</name>
    <dbReference type="NCBI Taxonomy" id="1524096"/>
    <lineage>
        <taxon>Bacteria</taxon>
        <taxon>Pseudomonadati</taxon>
        <taxon>Bacteroidota</taxon>
        <taxon>Sphingobacteriia</taxon>
        <taxon>Sphingobacteriales</taxon>
        <taxon>Sphingobacteriaceae</taxon>
        <taxon>Mucilaginibacter</taxon>
    </lineage>
</organism>
<evidence type="ECO:0000259" key="2">
    <source>
        <dbReference type="Pfam" id="PF07510"/>
    </source>
</evidence>
<dbReference type="OrthoDB" id="9798761at2"/>
<dbReference type="Pfam" id="PF03235">
    <property type="entry name" value="GmrSD_N"/>
    <property type="match status" value="1"/>
</dbReference>
<evidence type="ECO:0000259" key="1">
    <source>
        <dbReference type="Pfam" id="PF03235"/>
    </source>
</evidence>